<keyword evidence="1" id="KW-0732">Signal</keyword>
<evidence type="ECO:0000259" key="2">
    <source>
        <dbReference type="PROSITE" id="PS51272"/>
    </source>
</evidence>
<dbReference type="RefSeq" id="WP_283872614.1">
    <property type="nucleotide sequence ID" value="NZ_CP126101.1"/>
</dbReference>
<organism evidence="3 4">
    <name type="scientific">Lysinibacillus pakistanensis</name>
    <dbReference type="NCBI Taxonomy" id="759811"/>
    <lineage>
        <taxon>Bacteria</taxon>
        <taxon>Bacillati</taxon>
        <taxon>Bacillota</taxon>
        <taxon>Bacilli</taxon>
        <taxon>Bacillales</taxon>
        <taxon>Bacillaceae</taxon>
        <taxon>Lysinibacillus</taxon>
    </lineage>
</organism>
<dbReference type="InterPro" id="IPR001119">
    <property type="entry name" value="SLH_dom"/>
</dbReference>
<feature type="domain" description="SLH" evidence="2">
    <location>
        <begin position="26"/>
        <end position="89"/>
    </location>
</feature>
<reference evidence="3" key="1">
    <citation type="submission" date="2023-05" db="EMBL/GenBank/DDBJ databases">
        <title>Comparative genomics of Bacillaceae isolates and their secondary metabolite potential.</title>
        <authorList>
            <person name="Song L."/>
            <person name="Nielsen L.J."/>
            <person name="Mohite O."/>
            <person name="Xu X."/>
            <person name="Weber T."/>
            <person name="Kovacs A.T."/>
        </authorList>
    </citation>
    <scope>NUCLEOTIDE SEQUENCE</scope>
    <source>
        <strain evidence="3">LY1</strain>
    </source>
</reference>
<proteinExistence type="predicted"/>
<dbReference type="PROSITE" id="PS51272">
    <property type="entry name" value="SLH"/>
    <property type="match status" value="2"/>
</dbReference>
<sequence length="800" mass="87375">MKNKLFIAGMVTTFATIGAVSVFEAASLKFSDVKEGNSHYGAIMELSQRGIIHGYPDRTFKPNEVVTQSQAAKMVAGVIGLKGSEQEIIATLKQKGILEKSFKMNTPVTRYQMATMITKALQLPTSDTITNTFTDVATENQQAVETLFANHITTGTTATTFSGEKFVTRGQLASFIIRAEQRNMVEIMEAKLTIEAIQQGKLTAAGREWTVAKNVQILLNEQNAQALTGGRIQVVIIDGQIVDILAIALNTSGAKGKNVVFDGANSTFAGNLFVNADFVELKNITVTQNIFVTPKASTNLAMSKLKAENFTIIYDQQSTVTASLTKVKLANTIDTVFEISTAGSSALNMYVLPYNPQDDVTGKLAQLSGLGVLDGTSDNHFAPTASITRQDFATVFGWAIGESDTTFFGTTTAFSDVIIGDWTASFVKIANEKGFVMADDDLPSSQITKEQLADIVVSVAPRQNESFTGFKKNQKSKLITFTGDFTVDQFVFVDPREHGILSRSNVRLSGNMDDIVNRLTAQTREVVEYGNSSSQAPTYIEELHTSIRLAKEKLQWIEQLKQNGVLILSSDGKDVPDILKEKQWMPEMIVVALQAQVMEAEKLANSQSLIHQQVEPMIAKLNGLTGNIKPLNGLKEIIEAQRKLENQQIVLVNEGEIFEKVAGILEGTQVELRQEQIKLEGNQVRITLHEAIECLDPSTMTMVQFIPVITAQLTIVRNITITDMQWTNDSLLLTTTADSAQLTIGTELTFILQGGQTLSGTIATGDDGSGIIIRFENIPPNVVITAIEAEGYRFIILPTI</sequence>
<accession>A0AAX3X3Z4</accession>
<dbReference type="Proteomes" id="UP001178322">
    <property type="component" value="Chromosome"/>
</dbReference>
<evidence type="ECO:0000313" key="3">
    <source>
        <dbReference type="EMBL" id="WHY54047.1"/>
    </source>
</evidence>
<evidence type="ECO:0000313" key="4">
    <source>
        <dbReference type="Proteomes" id="UP001178322"/>
    </source>
</evidence>
<evidence type="ECO:0000256" key="1">
    <source>
        <dbReference type="ARBA" id="ARBA00022729"/>
    </source>
</evidence>
<dbReference type="Pfam" id="PF00395">
    <property type="entry name" value="SLH"/>
    <property type="match status" value="3"/>
</dbReference>
<dbReference type="PANTHER" id="PTHR43308:SF5">
    <property type="entry name" value="S-LAYER PROTEIN _ PEPTIDOGLYCAN ENDO-BETA-N-ACETYLGLUCOSAMINIDASE"/>
    <property type="match status" value="1"/>
</dbReference>
<dbReference type="EMBL" id="CP126101">
    <property type="protein sequence ID" value="WHY54047.1"/>
    <property type="molecule type" value="Genomic_DNA"/>
</dbReference>
<dbReference type="AlphaFoldDB" id="A0AAX3X3Z4"/>
<dbReference type="InterPro" id="IPR051465">
    <property type="entry name" value="Cell_Envelope_Struct_Comp"/>
</dbReference>
<feature type="domain" description="SLH" evidence="2">
    <location>
        <begin position="127"/>
        <end position="190"/>
    </location>
</feature>
<dbReference type="PANTHER" id="PTHR43308">
    <property type="entry name" value="OUTER MEMBRANE PROTEIN ALPHA-RELATED"/>
    <property type="match status" value="1"/>
</dbReference>
<name>A0AAX3X3Z4_9BACI</name>
<gene>
    <name evidence="3" type="ORF">QNH24_12655</name>
</gene>
<protein>
    <submittedName>
        <fullName evidence="3">S-layer homology domain-containing protein</fullName>
    </submittedName>
</protein>